<comment type="cofactor">
    <cofactor evidence="1">
        <name>[4Fe-4S] cluster</name>
        <dbReference type="ChEBI" id="CHEBI:49883"/>
    </cofactor>
</comment>
<dbReference type="SUPFAM" id="SSF102114">
    <property type="entry name" value="Radical SAM enzymes"/>
    <property type="match status" value="1"/>
</dbReference>
<evidence type="ECO:0000313" key="9">
    <source>
        <dbReference type="Proteomes" id="UP000095765"/>
    </source>
</evidence>
<dbReference type="AlphaFoldDB" id="A0A174MYV3"/>
<evidence type="ECO:0000256" key="6">
    <source>
        <dbReference type="ARBA" id="ARBA00023601"/>
    </source>
</evidence>
<evidence type="ECO:0000256" key="2">
    <source>
        <dbReference type="ARBA" id="ARBA00022691"/>
    </source>
</evidence>
<keyword evidence="2" id="KW-0949">S-adenosyl-L-methionine</keyword>
<dbReference type="Pfam" id="PF13186">
    <property type="entry name" value="SPASM"/>
    <property type="match status" value="1"/>
</dbReference>
<feature type="domain" description="Radical SAM core" evidence="7">
    <location>
        <begin position="1"/>
        <end position="228"/>
    </location>
</feature>
<evidence type="ECO:0000259" key="7">
    <source>
        <dbReference type="PROSITE" id="PS51918"/>
    </source>
</evidence>
<evidence type="ECO:0000256" key="5">
    <source>
        <dbReference type="ARBA" id="ARBA00023014"/>
    </source>
</evidence>
<dbReference type="Gene3D" id="3.20.20.70">
    <property type="entry name" value="Aldolase class I"/>
    <property type="match status" value="1"/>
</dbReference>
<dbReference type="SFLD" id="SFLDS00029">
    <property type="entry name" value="Radical_SAM"/>
    <property type="match status" value="1"/>
</dbReference>
<keyword evidence="8" id="KW-0560">Oxidoreductase</keyword>
<dbReference type="InterPro" id="IPR007197">
    <property type="entry name" value="rSAM"/>
</dbReference>
<dbReference type="EC" id="1.8.98.-" evidence="8"/>
<dbReference type="InterPro" id="IPR013785">
    <property type="entry name" value="Aldolase_TIM"/>
</dbReference>
<evidence type="ECO:0000313" key="8">
    <source>
        <dbReference type="EMBL" id="CUP41584.1"/>
    </source>
</evidence>
<dbReference type="PANTHER" id="PTHR43273:SF3">
    <property type="entry name" value="ANAEROBIC SULFATASE-MATURATING ENZYME HOMOLOG ASLB-RELATED"/>
    <property type="match status" value="1"/>
</dbReference>
<dbReference type="GO" id="GO:0051536">
    <property type="term" value="F:iron-sulfur cluster binding"/>
    <property type="evidence" value="ECO:0007669"/>
    <property type="project" value="UniProtKB-KW"/>
</dbReference>
<dbReference type="InterPro" id="IPR058240">
    <property type="entry name" value="rSAM_sf"/>
</dbReference>
<name>A0A174MYV3_9FIRM</name>
<proteinExistence type="inferred from homology"/>
<dbReference type="SFLD" id="SFLDG01386">
    <property type="entry name" value="main_SPASM_domain-containing"/>
    <property type="match status" value="1"/>
</dbReference>
<gene>
    <name evidence="8" type="ORF">ERS852551_00718</name>
</gene>
<dbReference type="PROSITE" id="PS51918">
    <property type="entry name" value="RADICAL_SAM"/>
    <property type="match status" value="1"/>
</dbReference>
<keyword evidence="4" id="KW-0408">Iron</keyword>
<dbReference type="SFLD" id="SFLDG01384">
    <property type="entry name" value="thioether_bond_formation_requi"/>
    <property type="match status" value="1"/>
</dbReference>
<dbReference type="GO" id="GO:0016491">
    <property type="term" value="F:oxidoreductase activity"/>
    <property type="evidence" value="ECO:0007669"/>
    <property type="project" value="UniProtKB-KW"/>
</dbReference>
<accession>A0A174MYV3</accession>
<keyword evidence="3" id="KW-0479">Metal-binding</keyword>
<evidence type="ECO:0000256" key="1">
    <source>
        <dbReference type="ARBA" id="ARBA00001966"/>
    </source>
</evidence>
<evidence type="ECO:0000256" key="3">
    <source>
        <dbReference type="ARBA" id="ARBA00022723"/>
    </source>
</evidence>
<dbReference type="Pfam" id="PF04055">
    <property type="entry name" value="Radical_SAM"/>
    <property type="match status" value="1"/>
</dbReference>
<dbReference type="Proteomes" id="UP000095765">
    <property type="component" value="Unassembled WGS sequence"/>
</dbReference>
<dbReference type="EMBL" id="CZBE01000004">
    <property type="protein sequence ID" value="CUP41584.1"/>
    <property type="molecule type" value="Genomic_DNA"/>
</dbReference>
<dbReference type="RefSeq" id="WP_006876921.1">
    <property type="nucleotide sequence ID" value="NZ_CABIWA010000004.1"/>
</dbReference>
<keyword evidence="5" id="KW-0411">Iron-sulfur</keyword>
<dbReference type="NCBIfam" id="TIGR04085">
    <property type="entry name" value="rSAM_more_4Fe4S"/>
    <property type="match status" value="1"/>
</dbReference>
<dbReference type="InterPro" id="IPR023867">
    <property type="entry name" value="Sulphatase_maturase_rSAM"/>
</dbReference>
<comment type="similarity">
    <text evidence="6">Belongs to the radical SAM superfamily. Anaerobic sulfatase-maturating enzyme family.</text>
</comment>
<dbReference type="InterPro" id="IPR023885">
    <property type="entry name" value="4Fe4S-binding_SPASM_dom"/>
</dbReference>
<dbReference type="GO" id="GO:0046872">
    <property type="term" value="F:metal ion binding"/>
    <property type="evidence" value="ECO:0007669"/>
    <property type="project" value="UniProtKB-KW"/>
</dbReference>
<sequence length="372" mass="41489">MNAVTFLVKPASGLCDLCCRYCFYDDVSDRRQVKSMGLMTQETASRLIDAGFEAVQPGGTVQYLFQGGEPTLVGLDWLRAFVQNAKDRCPPGVQLCWSIQTNGMCLDEQWCAFFREHGFLVGLSVDGTRGLHDRFRLDPHGKGTWRRAVQALEQLDKSGVETNLLCVVTGPAARSPHKLYSALRSLGEHPLQLIPCLDPMENSGAMDYSLAPRDYGRFLCSLFDCWYRDWAAGVYVSIRVFDDYLRLMLGMEPGSCASAGHCGNYLVVEGDGGLYPCDFFVLDEWRMGSIWENTARQALASPAGRAFQAQGARRPPVCKTCVHEPLCRGGCPRDWDFSGPEPVNRYCEAFRCFLDYAAPRLRRVARQLSAAP</sequence>
<protein>
    <submittedName>
        <fullName evidence="8">Anaerobic sulfatase-maturating enzyme</fullName>
        <ecNumber evidence="8">1.8.98.-</ecNumber>
    </submittedName>
</protein>
<dbReference type="SFLD" id="SFLDG01072">
    <property type="entry name" value="dehydrogenase_like"/>
    <property type="match status" value="1"/>
</dbReference>
<dbReference type="SFLD" id="SFLDG01067">
    <property type="entry name" value="SPASM/twitch_domain_containing"/>
    <property type="match status" value="1"/>
</dbReference>
<organism evidence="8 9">
    <name type="scientific">Anaerotruncus colihominis</name>
    <dbReference type="NCBI Taxonomy" id="169435"/>
    <lineage>
        <taxon>Bacteria</taxon>
        <taxon>Bacillati</taxon>
        <taxon>Bacillota</taxon>
        <taxon>Clostridia</taxon>
        <taxon>Eubacteriales</taxon>
        <taxon>Oscillospiraceae</taxon>
        <taxon>Anaerotruncus</taxon>
    </lineage>
</organism>
<reference evidence="8 9" key="1">
    <citation type="submission" date="2015-09" db="EMBL/GenBank/DDBJ databases">
        <authorList>
            <consortium name="Pathogen Informatics"/>
        </authorList>
    </citation>
    <scope>NUCLEOTIDE SEQUENCE [LARGE SCALE GENOMIC DNA]</scope>
    <source>
        <strain evidence="8 9">2789STDY5834939</strain>
    </source>
</reference>
<evidence type="ECO:0000256" key="4">
    <source>
        <dbReference type="ARBA" id="ARBA00023004"/>
    </source>
</evidence>
<dbReference type="OrthoDB" id="9808591at2"/>
<dbReference type="PANTHER" id="PTHR43273">
    <property type="entry name" value="ANAEROBIC SULFATASE-MATURATING ENZYME HOMOLOG ASLB-RELATED"/>
    <property type="match status" value="1"/>
</dbReference>